<feature type="transmembrane region" description="Helical" evidence="5">
    <location>
        <begin position="152"/>
        <end position="170"/>
    </location>
</feature>
<evidence type="ECO:0000259" key="6">
    <source>
        <dbReference type="Pfam" id="PF00892"/>
    </source>
</evidence>
<feature type="transmembrane region" description="Helical" evidence="5">
    <location>
        <begin position="271"/>
        <end position="293"/>
    </location>
</feature>
<reference evidence="8" key="1">
    <citation type="submission" date="2017-05" db="EMBL/GenBank/DDBJ databases">
        <authorList>
            <person name="Rodrigo-Torres L."/>
            <person name="Arahal R. D."/>
            <person name="Lucena T."/>
        </authorList>
    </citation>
    <scope>NUCLEOTIDE SEQUENCE [LARGE SCALE GENOMIC DNA]</scope>
    <source>
        <strain evidence="8">CECT 8868</strain>
    </source>
</reference>
<keyword evidence="8" id="KW-1185">Reference proteome</keyword>
<accession>A0A238K3R8</accession>
<protein>
    <submittedName>
        <fullName evidence="7">Putative inner membrane transporter yiJE</fullName>
    </submittedName>
</protein>
<feature type="transmembrane region" description="Helical" evidence="5">
    <location>
        <begin position="68"/>
        <end position="87"/>
    </location>
</feature>
<dbReference type="InterPro" id="IPR000620">
    <property type="entry name" value="EamA_dom"/>
</dbReference>
<feature type="domain" description="EamA" evidence="6">
    <location>
        <begin position="158"/>
        <end position="286"/>
    </location>
</feature>
<dbReference type="EMBL" id="FXYD01000002">
    <property type="protein sequence ID" value="SMX37540.1"/>
    <property type="molecule type" value="Genomic_DNA"/>
</dbReference>
<name>A0A238K3R8_9RHOB</name>
<evidence type="ECO:0000256" key="4">
    <source>
        <dbReference type="ARBA" id="ARBA00023136"/>
    </source>
</evidence>
<dbReference type="AlphaFoldDB" id="A0A238K3R8"/>
<evidence type="ECO:0000256" key="2">
    <source>
        <dbReference type="ARBA" id="ARBA00022692"/>
    </source>
</evidence>
<sequence>MTTQPTLTNWFSILLLGLIWGGTFMVVSIALEGYGPLTVACARTTLGAVTLLLLVLAMGRPLPKEPIVWAYLAVTGVLNTALPFALLSWGQQYVPSAFAGISMAALPLFVLPLAHVFSDDKMSSRKSIGVVIGFVGALVLIGPTAFDFSEGSLALPQLACVAASLSYAISSVLTRRCPPVDSIVMAALTLIVGAICLVPAMLVFEGVPTWVEGRAGYAIIFLGFVPTAFAALLRVTTIRTAGPVFMTLVNYQVPVWSMVFGAWVLSEVLPLRFFAALALILFGLAISQGPSLMRVFKR</sequence>
<comment type="subcellular location">
    <subcellularLocation>
        <location evidence="1">Membrane</location>
        <topology evidence="1">Multi-pass membrane protein</topology>
    </subcellularLocation>
</comment>
<evidence type="ECO:0000256" key="3">
    <source>
        <dbReference type="ARBA" id="ARBA00022989"/>
    </source>
</evidence>
<dbReference type="RefSeq" id="WP_093995897.1">
    <property type="nucleotide sequence ID" value="NZ_FXYD01000002.1"/>
</dbReference>
<dbReference type="PANTHER" id="PTHR32322:SF9">
    <property type="entry name" value="AMINO-ACID METABOLITE EFFLUX PUMP-RELATED"/>
    <property type="match status" value="1"/>
</dbReference>
<dbReference type="PANTHER" id="PTHR32322">
    <property type="entry name" value="INNER MEMBRANE TRANSPORTER"/>
    <property type="match status" value="1"/>
</dbReference>
<feature type="transmembrane region" description="Helical" evidence="5">
    <location>
        <begin position="7"/>
        <end position="31"/>
    </location>
</feature>
<dbReference type="InterPro" id="IPR050638">
    <property type="entry name" value="AA-Vitamin_Transporters"/>
</dbReference>
<organism evidence="7 8">
    <name type="scientific">Octadecabacter ascidiaceicola</name>
    <dbReference type="NCBI Taxonomy" id="1655543"/>
    <lineage>
        <taxon>Bacteria</taxon>
        <taxon>Pseudomonadati</taxon>
        <taxon>Pseudomonadota</taxon>
        <taxon>Alphaproteobacteria</taxon>
        <taxon>Rhodobacterales</taxon>
        <taxon>Roseobacteraceae</taxon>
        <taxon>Octadecabacter</taxon>
    </lineage>
</organism>
<proteinExistence type="predicted"/>
<feature type="transmembrane region" description="Helical" evidence="5">
    <location>
        <begin position="93"/>
        <end position="116"/>
    </location>
</feature>
<dbReference type="OrthoDB" id="9810556at2"/>
<feature type="transmembrane region" description="Helical" evidence="5">
    <location>
        <begin position="215"/>
        <end position="233"/>
    </location>
</feature>
<feature type="domain" description="EamA" evidence="6">
    <location>
        <begin position="12"/>
        <end position="141"/>
    </location>
</feature>
<evidence type="ECO:0000313" key="8">
    <source>
        <dbReference type="Proteomes" id="UP000203464"/>
    </source>
</evidence>
<feature type="transmembrane region" description="Helical" evidence="5">
    <location>
        <begin position="37"/>
        <end position="56"/>
    </location>
</feature>
<feature type="transmembrane region" description="Helical" evidence="5">
    <location>
        <begin position="245"/>
        <end position="265"/>
    </location>
</feature>
<dbReference type="GO" id="GO:0016020">
    <property type="term" value="C:membrane"/>
    <property type="evidence" value="ECO:0007669"/>
    <property type="project" value="UniProtKB-SubCell"/>
</dbReference>
<feature type="transmembrane region" description="Helical" evidence="5">
    <location>
        <begin position="128"/>
        <end position="146"/>
    </location>
</feature>
<keyword evidence="4 5" id="KW-0472">Membrane</keyword>
<evidence type="ECO:0000313" key="7">
    <source>
        <dbReference type="EMBL" id="SMX37540.1"/>
    </source>
</evidence>
<dbReference type="Pfam" id="PF00892">
    <property type="entry name" value="EamA"/>
    <property type="match status" value="2"/>
</dbReference>
<keyword evidence="3 5" id="KW-1133">Transmembrane helix</keyword>
<evidence type="ECO:0000256" key="5">
    <source>
        <dbReference type="SAM" id="Phobius"/>
    </source>
</evidence>
<feature type="transmembrane region" description="Helical" evidence="5">
    <location>
        <begin position="182"/>
        <end position="203"/>
    </location>
</feature>
<dbReference type="SUPFAM" id="SSF103481">
    <property type="entry name" value="Multidrug resistance efflux transporter EmrE"/>
    <property type="match status" value="2"/>
</dbReference>
<dbReference type="Proteomes" id="UP000203464">
    <property type="component" value="Unassembled WGS sequence"/>
</dbReference>
<evidence type="ECO:0000256" key="1">
    <source>
        <dbReference type="ARBA" id="ARBA00004141"/>
    </source>
</evidence>
<dbReference type="InterPro" id="IPR037185">
    <property type="entry name" value="EmrE-like"/>
</dbReference>
<keyword evidence="2 5" id="KW-0812">Transmembrane</keyword>
<gene>
    <name evidence="7" type="primary">yijE</name>
    <name evidence="7" type="ORF">OCA8868_01482</name>
</gene>